<dbReference type="SUPFAM" id="SSF53383">
    <property type="entry name" value="PLP-dependent transferases"/>
    <property type="match status" value="1"/>
</dbReference>
<evidence type="ECO:0000256" key="7">
    <source>
        <dbReference type="ARBA" id="ARBA00023015"/>
    </source>
</evidence>
<dbReference type="GO" id="GO:0008483">
    <property type="term" value="F:transaminase activity"/>
    <property type="evidence" value="ECO:0007669"/>
    <property type="project" value="UniProtKB-KW"/>
</dbReference>
<proteinExistence type="inferred from homology"/>
<dbReference type="PANTHER" id="PTHR42790:SF17">
    <property type="entry name" value="TRANSCRIPTIONAL REGULATOR, GNTR FAMILY"/>
    <property type="match status" value="1"/>
</dbReference>
<dbReference type="CDD" id="cd07377">
    <property type="entry name" value="WHTH_GntR"/>
    <property type="match status" value="1"/>
</dbReference>
<dbReference type="InterPro" id="IPR015424">
    <property type="entry name" value="PyrdxlP-dep_Trfase"/>
</dbReference>
<evidence type="ECO:0000313" key="11">
    <source>
        <dbReference type="EMBL" id="RAK48936.1"/>
    </source>
</evidence>
<evidence type="ECO:0000256" key="8">
    <source>
        <dbReference type="ARBA" id="ARBA00023125"/>
    </source>
</evidence>
<dbReference type="InterPro" id="IPR050859">
    <property type="entry name" value="Class-I_PLP-dep_aminotransf"/>
</dbReference>
<evidence type="ECO:0000256" key="4">
    <source>
        <dbReference type="ARBA" id="ARBA00022576"/>
    </source>
</evidence>
<dbReference type="EMBL" id="PZJG01000005">
    <property type="protein sequence ID" value="RAK48936.1"/>
    <property type="molecule type" value="Genomic_DNA"/>
</dbReference>
<dbReference type="PROSITE" id="PS50949">
    <property type="entry name" value="HTH_GNTR"/>
    <property type="match status" value="1"/>
</dbReference>
<keyword evidence="9" id="KW-0804">Transcription</keyword>
<evidence type="ECO:0000256" key="3">
    <source>
        <dbReference type="ARBA" id="ARBA00015123"/>
    </source>
</evidence>
<keyword evidence="8" id="KW-0238">DNA-binding</keyword>
<reference evidence="11 12" key="1">
    <citation type="journal article" date="2018" name="Front. Microbiol.">
        <title>Description and Comparative Genomics of Macrococcus caseolyticus subsp. hominis subsp. nov., Macrococcus goetzii sp. nov., Macrococcus epidermidis sp. nov., and Macrococcus bohemicus sp. nov., Novel Macrococci From Human Clinical Material With Virulence Potential and Suspected Uptake of Foreign DNA by Natural Transformation.</title>
        <authorList>
            <person name="Maslanova I."/>
            <person name="Wertheimer Z."/>
            <person name="Sedlacek I."/>
            <person name="Svec P."/>
            <person name="Indrakova A."/>
            <person name="Kovarovic V."/>
            <person name="Schumann P."/>
            <person name="Sproer C."/>
            <person name="Kralova S."/>
            <person name="Sedo O."/>
            <person name="Kristofova L."/>
            <person name="Vrbovska V."/>
            <person name="Fuzik T."/>
            <person name="Petras P."/>
            <person name="Zdrahal Z."/>
            <person name="Ruzickova V."/>
            <person name="Doskar J."/>
            <person name="Pantucek R."/>
        </authorList>
    </citation>
    <scope>NUCLEOTIDE SEQUENCE [LARGE SCALE GENOMIC DNA]</scope>
    <source>
        <strain evidence="11 12">03/115</strain>
    </source>
</reference>
<dbReference type="InterPro" id="IPR000524">
    <property type="entry name" value="Tscrpt_reg_HTH_GntR"/>
</dbReference>
<feature type="domain" description="HTH gntR-type" evidence="10">
    <location>
        <begin position="1"/>
        <end position="69"/>
    </location>
</feature>
<dbReference type="Gene3D" id="1.10.10.10">
    <property type="entry name" value="Winged helix-like DNA-binding domain superfamily/Winged helix DNA-binding domain"/>
    <property type="match status" value="1"/>
</dbReference>
<dbReference type="AlphaFoldDB" id="A0A328A3R1"/>
<dbReference type="Proteomes" id="UP000249579">
    <property type="component" value="Unassembled WGS sequence"/>
</dbReference>
<dbReference type="CDD" id="cd00609">
    <property type="entry name" value="AAT_like"/>
    <property type="match status" value="1"/>
</dbReference>
<sequence>MKKTDEIINIIVDEINKGIYEVGDKLPSQRALSQRFNVNRSTIVDVMDKLKSFGVITTIEKKGIFVSDSLNVMVHNHVKWKNRIQPHLEKQNQYYIKRINELEFDENIVRLGTGELSPDLVPINIFKEIMEDDSLHPFTSNYEEPLGNIHLRKAIQKHVLKRGIKCEINEICVTSGALQGLKLIAEGFLLPSSKLYIESPSFMHSVKTWKNYSSTIIPIDINQIERKLMIEDKYQSNSLLYLNPILHNPTGHTYSKEVMERLIKESNDLGLPIIEDDIYSEIWFDNEPPLPMKSYDLNNNIIYLGSLSKTVSPGLRIGWVIANHNVVKHLAELKMQSDYGASSIAQYVASKWLQYHHDEHIKQLIKKLNHKSKIMLQSLDRYFSDIAIWNEPQGSFYIWLKFKEKINMNKLFETSIENNILIHPGEIYDEKQKYALRLSYAYLDELEIDKTIKLLRKIVYQIQK</sequence>
<dbReference type="RefSeq" id="WP_111745940.1">
    <property type="nucleotide sequence ID" value="NZ_JBHSQY010000030.1"/>
</dbReference>
<evidence type="ECO:0000256" key="9">
    <source>
        <dbReference type="ARBA" id="ARBA00023163"/>
    </source>
</evidence>
<keyword evidence="7" id="KW-0805">Transcription regulation</keyword>
<dbReference type="InterPro" id="IPR015421">
    <property type="entry name" value="PyrdxlP-dep_Trfase_major"/>
</dbReference>
<dbReference type="PRINTS" id="PR00035">
    <property type="entry name" value="HTHGNTR"/>
</dbReference>
<dbReference type="SUPFAM" id="SSF46785">
    <property type="entry name" value="Winged helix' DNA-binding domain"/>
    <property type="match status" value="1"/>
</dbReference>
<evidence type="ECO:0000256" key="1">
    <source>
        <dbReference type="ARBA" id="ARBA00001933"/>
    </source>
</evidence>
<gene>
    <name evidence="11" type="ORF">BHX94_08135</name>
</gene>
<dbReference type="PANTHER" id="PTHR42790">
    <property type="entry name" value="AMINOTRANSFERASE"/>
    <property type="match status" value="1"/>
</dbReference>
<dbReference type="Gene3D" id="3.90.1150.10">
    <property type="entry name" value="Aspartate Aminotransferase, domain 1"/>
    <property type="match status" value="1"/>
</dbReference>
<protein>
    <recommendedName>
        <fullName evidence="3">HTH-type transcriptional regulator NorG</fullName>
    </recommendedName>
</protein>
<dbReference type="Pfam" id="PF00392">
    <property type="entry name" value="GntR"/>
    <property type="match status" value="1"/>
</dbReference>
<comment type="caution">
    <text evidence="11">The sequence shown here is derived from an EMBL/GenBank/DDBJ whole genome shotgun (WGS) entry which is preliminary data.</text>
</comment>
<evidence type="ECO:0000256" key="6">
    <source>
        <dbReference type="ARBA" id="ARBA00022898"/>
    </source>
</evidence>
<keyword evidence="4 11" id="KW-0032">Aminotransferase</keyword>
<dbReference type="InterPro" id="IPR036390">
    <property type="entry name" value="WH_DNA-bd_sf"/>
</dbReference>
<dbReference type="Pfam" id="PF00155">
    <property type="entry name" value="Aminotran_1_2"/>
    <property type="match status" value="1"/>
</dbReference>
<name>A0A328A3R1_9STAP</name>
<dbReference type="InterPro" id="IPR015422">
    <property type="entry name" value="PyrdxlP-dep_Trfase_small"/>
</dbReference>
<dbReference type="GO" id="GO:0003700">
    <property type="term" value="F:DNA-binding transcription factor activity"/>
    <property type="evidence" value="ECO:0007669"/>
    <property type="project" value="InterPro"/>
</dbReference>
<evidence type="ECO:0000256" key="5">
    <source>
        <dbReference type="ARBA" id="ARBA00022679"/>
    </source>
</evidence>
<dbReference type="GO" id="GO:0030170">
    <property type="term" value="F:pyridoxal phosphate binding"/>
    <property type="evidence" value="ECO:0007669"/>
    <property type="project" value="InterPro"/>
</dbReference>
<dbReference type="Gene3D" id="3.40.640.10">
    <property type="entry name" value="Type I PLP-dependent aspartate aminotransferase-like (Major domain)"/>
    <property type="match status" value="1"/>
</dbReference>
<comment type="similarity">
    <text evidence="2">In the C-terminal section; belongs to the class-I pyridoxal-phosphate-dependent aminotransferase family.</text>
</comment>
<dbReference type="InterPro" id="IPR004839">
    <property type="entry name" value="Aminotransferase_I/II_large"/>
</dbReference>
<comment type="cofactor">
    <cofactor evidence="1">
        <name>pyridoxal 5'-phosphate</name>
        <dbReference type="ChEBI" id="CHEBI:597326"/>
    </cofactor>
</comment>
<evidence type="ECO:0000313" key="12">
    <source>
        <dbReference type="Proteomes" id="UP000249579"/>
    </source>
</evidence>
<dbReference type="GO" id="GO:0003677">
    <property type="term" value="F:DNA binding"/>
    <property type="evidence" value="ECO:0007669"/>
    <property type="project" value="UniProtKB-KW"/>
</dbReference>
<accession>A0A328A3R1</accession>
<keyword evidence="5 11" id="KW-0808">Transferase</keyword>
<evidence type="ECO:0000256" key="2">
    <source>
        <dbReference type="ARBA" id="ARBA00005384"/>
    </source>
</evidence>
<dbReference type="SMART" id="SM00345">
    <property type="entry name" value="HTH_GNTR"/>
    <property type="match status" value="1"/>
</dbReference>
<dbReference type="OrthoDB" id="9802328at2"/>
<organism evidence="11 12">
    <name type="scientific">Macrococcoides bohemicum</name>
    <dbReference type="NCBI Taxonomy" id="1903056"/>
    <lineage>
        <taxon>Bacteria</taxon>
        <taxon>Bacillati</taxon>
        <taxon>Bacillota</taxon>
        <taxon>Bacilli</taxon>
        <taxon>Bacillales</taxon>
        <taxon>Staphylococcaceae</taxon>
        <taxon>Macrococcoides</taxon>
    </lineage>
</organism>
<evidence type="ECO:0000259" key="10">
    <source>
        <dbReference type="PROSITE" id="PS50949"/>
    </source>
</evidence>
<dbReference type="InterPro" id="IPR036388">
    <property type="entry name" value="WH-like_DNA-bd_sf"/>
</dbReference>
<keyword evidence="6" id="KW-0663">Pyridoxal phosphate</keyword>
<dbReference type="GO" id="GO:1901605">
    <property type="term" value="P:alpha-amino acid metabolic process"/>
    <property type="evidence" value="ECO:0007669"/>
    <property type="project" value="TreeGrafter"/>
</dbReference>